<dbReference type="AlphaFoldDB" id="A0A3B0M4K4"/>
<dbReference type="RefSeq" id="WP_121093029.1">
    <property type="nucleotide sequence ID" value="NZ_UIHC01000003.1"/>
</dbReference>
<evidence type="ECO:0000313" key="1">
    <source>
        <dbReference type="EMBL" id="SUZ30723.1"/>
    </source>
</evidence>
<evidence type="ECO:0000313" key="2">
    <source>
        <dbReference type="Proteomes" id="UP000272908"/>
    </source>
</evidence>
<sequence>MIGYIVAQGRGASDRIMADAAALLSAHGLRLAGAVQHNPENAAGRRCHMDLQLLASGQRLRISQDLGPHAVACRLNASALAQAVGLVEYDLAQGAEALVLNKFAKQEAEGRGWRSVIAVAVSADIPVVMAVSADSLAAFHAYAGDMAQGLPADPKAICDWVLAQHAQAAS</sequence>
<dbReference type="Pfam" id="PF10649">
    <property type="entry name" value="DUF2478"/>
    <property type="match status" value="1"/>
</dbReference>
<evidence type="ECO:0008006" key="3">
    <source>
        <dbReference type="Google" id="ProtNLM"/>
    </source>
</evidence>
<reference evidence="2" key="1">
    <citation type="submission" date="2018-08" db="EMBL/GenBank/DDBJ databases">
        <authorList>
            <person name="Rodrigo-Torres L."/>
            <person name="Arahal R. D."/>
            <person name="Lucena T."/>
        </authorList>
    </citation>
    <scope>NUCLEOTIDE SEQUENCE [LARGE SCALE GENOMIC DNA]</scope>
    <source>
        <strain evidence="2">CECT 7235</strain>
    </source>
</reference>
<accession>A0A3B0M4K4</accession>
<keyword evidence="2" id="KW-1185">Reference proteome</keyword>
<dbReference type="Proteomes" id="UP000272908">
    <property type="component" value="Unassembled WGS sequence"/>
</dbReference>
<organism evidence="1 2">
    <name type="scientific">Roseinatronobacter ekhonensis</name>
    <dbReference type="NCBI Taxonomy" id="254356"/>
    <lineage>
        <taxon>Bacteria</taxon>
        <taxon>Pseudomonadati</taxon>
        <taxon>Pseudomonadota</taxon>
        <taxon>Alphaproteobacteria</taxon>
        <taxon>Rhodobacterales</taxon>
        <taxon>Paracoccaceae</taxon>
        <taxon>Roseinatronobacter</taxon>
    </lineage>
</organism>
<protein>
    <recommendedName>
        <fullName evidence="3">3-dehydroquinate dehydratase</fullName>
    </recommendedName>
</protein>
<gene>
    <name evidence="1" type="ORF">ROE7235_00449</name>
</gene>
<proteinExistence type="predicted"/>
<dbReference type="OrthoDB" id="5918880at2"/>
<dbReference type="InterPro" id="IPR018912">
    <property type="entry name" value="DUF2478"/>
</dbReference>
<dbReference type="EMBL" id="UIHC01000003">
    <property type="protein sequence ID" value="SUZ30723.1"/>
    <property type="molecule type" value="Genomic_DNA"/>
</dbReference>
<name>A0A3B0M4K4_9RHOB</name>